<protein>
    <submittedName>
        <fullName evidence="1">Shikimate kinase</fullName>
    </submittedName>
</protein>
<comment type="caution">
    <text evidence="1">The sequence shown here is derived from an EMBL/GenBank/DDBJ whole genome shotgun (WGS) entry which is preliminary data.</text>
</comment>
<dbReference type="Proteomes" id="UP000823769">
    <property type="component" value="Unassembled WGS sequence"/>
</dbReference>
<gene>
    <name evidence="1" type="ORF">IAB76_01820</name>
</gene>
<dbReference type="Gene3D" id="3.40.50.300">
    <property type="entry name" value="P-loop containing nucleotide triphosphate hydrolases"/>
    <property type="match status" value="1"/>
</dbReference>
<sequence>MGCGKSSTGRELAELLGAGFTDLDELVVRREGRSIPEI</sequence>
<dbReference type="EMBL" id="JADILW010000027">
    <property type="protein sequence ID" value="MBO8479840.1"/>
    <property type="molecule type" value="Genomic_DNA"/>
</dbReference>
<name>A0A9D9NNE3_9BACT</name>
<accession>A0A9D9NNE3</accession>
<evidence type="ECO:0000313" key="2">
    <source>
        <dbReference type="Proteomes" id="UP000823769"/>
    </source>
</evidence>
<keyword evidence="1" id="KW-0418">Kinase</keyword>
<reference evidence="1" key="2">
    <citation type="journal article" date="2021" name="PeerJ">
        <title>Extensive microbial diversity within the chicken gut microbiome revealed by metagenomics and culture.</title>
        <authorList>
            <person name="Gilroy R."/>
            <person name="Ravi A."/>
            <person name="Getino M."/>
            <person name="Pursley I."/>
            <person name="Horton D.L."/>
            <person name="Alikhan N.F."/>
            <person name="Baker D."/>
            <person name="Gharbi K."/>
            <person name="Hall N."/>
            <person name="Watson M."/>
            <person name="Adriaenssens E.M."/>
            <person name="Foster-Nyarko E."/>
            <person name="Jarju S."/>
            <person name="Secka A."/>
            <person name="Antonio M."/>
            <person name="Oren A."/>
            <person name="Chaudhuri R.R."/>
            <person name="La Ragione R."/>
            <person name="Hildebrand F."/>
            <person name="Pallen M.J."/>
        </authorList>
    </citation>
    <scope>NUCLEOTIDE SEQUENCE</scope>
    <source>
        <strain evidence="1">B3-1481</strain>
    </source>
</reference>
<dbReference type="SUPFAM" id="SSF52540">
    <property type="entry name" value="P-loop containing nucleoside triphosphate hydrolases"/>
    <property type="match status" value="1"/>
</dbReference>
<feature type="non-terminal residue" evidence="1">
    <location>
        <position position="38"/>
    </location>
</feature>
<keyword evidence="1" id="KW-0808">Transferase</keyword>
<reference evidence="1" key="1">
    <citation type="submission" date="2020-10" db="EMBL/GenBank/DDBJ databases">
        <authorList>
            <person name="Gilroy R."/>
        </authorList>
    </citation>
    <scope>NUCLEOTIDE SEQUENCE</scope>
    <source>
        <strain evidence="1">B3-1481</strain>
    </source>
</reference>
<proteinExistence type="predicted"/>
<evidence type="ECO:0000313" key="1">
    <source>
        <dbReference type="EMBL" id="MBO8479840.1"/>
    </source>
</evidence>
<dbReference type="AlphaFoldDB" id="A0A9D9NNE3"/>
<dbReference type="InterPro" id="IPR027417">
    <property type="entry name" value="P-loop_NTPase"/>
</dbReference>
<organism evidence="1 2">
    <name type="scientific">Candidatus Cryptobacteroides avistercoris</name>
    <dbReference type="NCBI Taxonomy" id="2840758"/>
    <lineage>
        <taxon>Bacteria</taxon>
        <taxon>Pseudomonadati</taxon>
        <taxon>Bacteroidota</taxon>
        <taxon>Bacteroidia</taxon>
        <taxon>Bacteroidales</taxon>
        <taxon>Candidatus Cryptobacteroides</taxon>
    </lineage>
</organism>
<dbReference type="Pfam" id="PF01202">
    <property type="entry name" value="SKI"/>
    <property type="match status" value="1"/>
</dbReference>
<dbReference type="InterPro" id="IPR031322">
    <property type="entry name" value="Shikimate/glucono_kinase"/>
</dbReference>
<dbReference type="GO" id="GO:0016301">
    <property type="term" value="F:kinase activity"/>
    <property type="evidence" value="ECO:0007669"/>
    <property type="project" value="UniProtKB-KW"/>
</dbReference>